<keyword evidence="1" id="KW-1133">Transmembrane helix</keyword>
<reference evidence="3" key="1">
    <citation type="submission" date="2020-05" db="EMBL/GenBank/DDBJ databases">
        <authorList>
            <person name="Chiriac C."/>
            <person name="Salcher M."/>
            <person name="Ghai R."/>
            <person name="Kavagutti S V."/>
        </authorList>
    </citation>
    <scope>NUCLEOTIDE SEQUENCE</scope>
</reference>
<accession>A0A6J6HLJ2</accession>
<dbReference type="AlphaFoldDB" id="A0A6J6HLJ2"/>
<sequence length="78" mass="9043">MNFKIGENSLWEFVLAYFWTIMLFALFAGTIVVAIATLVGNIRDKWPYYDKARKRKVIRNLVVFFGLIGLFIYLGSAM</sequence>
<name>A0A6J6HLJ2_9ZZZZ</name>
<keyword evidence="1" id="KW-0812">Transmembrane</keyword>
<feature type="transmembrane region" description="Helical" evidence="1">
    <location>
        <begin position="57"/>
        <end position="76"/>
    </location>
</feature>
<protein>
    <submittedName>
        <fullName evidence="3">Unannotated protein</fullName>
    </submittedName>
</protein>
<evidence type="ECO:0000256" key="1">
    <source>
        <dbReference type="SAM" id="Phobius"/>
    </source>
</evidence>
<gene>
    <name evidence="2" type="ORF">UFOPK1410_00168</name>
    <name evidence="3" type="ORF">UFOPK1855_00466</name>
</gene>
<dbReference type="EMBL" id="CAEZSH010000010">
    <property type="protein sequence ID" value="CAB4532147.1"/>
    <property type="molecule type" value="Genomic_DNA"/>
</dbReference>
<proteinExistence type="predicted"/>
<feature type="transmembrane region" description="Helical" evidence="1">
    <location>
        <begin position="16"/>
        <end position="36"/>
    </location>
</feature>
<evidence type="ECO:0000313" key="2">
    <source>
        <dbReference type="EMBL" id="CAB4532147.1"/>
    </source>
</evidence>
<evidence type="ECO:0000313" key="3">
    <source>
        <dbReference type="EMBL" id="CAB4611884.1"/>
    </source>
</evidence>
<dbReference type="EMBL" id="CAEZUW010000057">
    <property type="protein sequence ID" value="CAB4611884.1"/>
    <property type="molecule type" value="Genomic_DNA"/>
</dbReference>
<organism evidence="3">
    <name type="scientific">freshwater metagenome</name>
    <dbReference type="NCBI Taxonomy" id="449393"/>
    <lineage>
        <taxon>unclassified sequences</taxon>
        <taxon>metagenomes</taxon>
        <taxon>ecological metagenomes</taxon>
    </lineage>
</organism>
<keyword evidence="1" id="KW-0472">Membrane</keyword>